<dbReference type="KEGG" id="ftc:DA46_1659"/>
<evidence type="ECO:0000259" key="1">
    <source>
        <dbReference type="PROSITE" id="PS51186"/>
    </source>
</evidence>
<accession>A0A0B6E9H2</accession>
<dbReference type="InterPro" id="IPR016181">
    <property type="entry name" value="Acyl_CoA_acyltransferase"/>
</dbReference>
<organism evidence="3">
    <name type="scientific">Francisella tularensis subsp. holarctica</name>
    <dbReference type="NCBI Taxonomy" id="119857"/>
    <lineage>
        <taxon>Bacteria</taxon>
        <taxon>Pseudomonadati</taxon>
        <taxon>Pseudomonadota</taxon>
        <taxon>Gammaproteobacteria</taxon>
        <taxon>Thiotrichales</taxon>
        <taxon>Francisellaceae</taxon>
        <taxon>Francisella</taxon>
    </lineage>
</organism>
<reference evidence="3" key="2">
    <citation type="submission" date="2020-02" db="EMBL/GenBank/DDBJ databases">
        <title>Using affinity propagation clustering for identifying bacterial clades and subclades with whole-genome sequences of Francisella tularensis.</title>
        <authorList>
            <person name="Homeier-Bachmann T."/>
            <person name="Abdel-Glil M.Y."/>
            <person name="Hackbart A."/>
            <person name="Hotzel H."/>
            <person name="Tomaso H."/>
        </authorList>
    </citation>
    <scope>NUCLEOTIDE SEQUENCE</scope>
    <source>
        <strain evidence="3">15T0085</strain>
        <strain evidence="2">17T1429</strain>
    </source>
</reference>
<dbReference type="KEGG" id="ftz:CH68_1216"/>
<sequence length="163" mass="18946">MKIREATAKDFDDVVYIWSEHLLNNCQFFTTNEINNQGKLVVEKYLNNPAFKSFVLTVEDQVIGFSCIKDNEILFSTVEQRFLGKGFRSFMLKYLLENYAVDTAYVYSVNIQTLAFYTSIGFIIEDKIDDIIFSSQYHINKLKLSATPQEIIEKIAAKNKDFF</sequence>
<dbReference type="OMA" id="WKECIST"/>
<dbReference type="KEGG" id="ftv:CH67_1485"/>
<dbReference type="InterPro" id="IPR000182">
    <property type="entry name" value="GNAT_dom"/>
</dbReference>
<dbReference type="EMBL" id="JAAGJP010000034">
    <property type="protein sequence ID" value="NDS68553.1"/>
    <property type="molecule type" value="Genomic_DNA"/>
</dbReference>
<gene>
    <name evidence="3" type="ORF">FWI86_05765</name>
    <name evidence="2" type="ORF">FWJ04_04655</name>
</gene>
<reference evidence="3" key="1">
    <citation type="submission" date="2019-08" db="EMBL/GenBank/DDBJ databases">
        <authorList>
            <person name="Busch A."/>
        </authorList>
    </citation>
    <scope>NUCLEOTIDE SEQUENCE</scope>
    <source>
        <strain evidence="3">15T0085</strain>
        <strain evidence="2">17T1429</strain>
    </source>
</reference>
<protein>
    <submittedName>
        <fullName evidence="3">GNAT family N-acetyltransferase</fullName>
    </submittedName>
</protein>
<dbReference type="Gene3D" id="3.40.630.30">
    <property type="match status" value="1"/>
</dbReference>
<dbReference type="SUPFAM" id="SSF55729">
    <property type="entry name" value="Acyl-CoA N-acyltransferases (Nat)"/>
    <property type="match status" value="1"/>
</dbReference>
<evidence type="ECO:0000313" key="2">
    <source>
        <dbReference type="EMBL" id="NDR88955.1"/>
    </source>
</evidence>
<keyword evidence="3" id="KW-0808">Transferase</keyword>
<dbReference type="AlphaFoldDB" id="A0A0B6E9H2"/>
<name>A0A0B6E9H2_FRATU</name>
<dbReference type="EMBL" id="JAAGKH010000029">
    <property type="protein sequence ID" value="NDR88955.1"/>
    <property type="molecule type" value="Genomic_DNA"/>
</dbReference>
<dbReference type="HOGENOM" id="CLU_138438_0_0_6"/>
<dbReference type="RefSeq" id="WP_003016105.1">
    <property type="nucleotide sequence ID" value="NZ_CP009693.1"/>
</dbReference>
<dbReference type="PROSITE" id="PS51186">
    <property type="entry name" value="GNAT"/>
    <property type="match status" value="1"/>
</dbReference>
<evidence type="ECO:0000313" key="3">
    <source>
        <dbReference type="EMBL" id="NDS68553.1"/>
    </source>
</evidence>
<feature type="domain" description="N-acetyltransferase" evidence="1">
    <location>
        <begin position="1"/>
        <end position="143"/>
    </location>
</feature>
<dbReference type="eggNOG" id="COG0456">
    <property type="taxonomic scope" value="Bacteria"/>
</dbReference>
<proteinExistence type="predicted"/>
<dbReference type="GO" id="GO:0016747">
    <property type="term" value="F:acyltransferase activity, transferring groups other than amino-acyl groups"/>
    <property type="evidence" value="ECO:0007669"/>
    <property type="project" value="InterPro"/>
</dbReference>
<comment type="caution">
    <text evidence="3">The sequence shown here is derived from an EMBL/GenBank/DDBJ whole genome shotgun (WGS) entry which is preliminary data.</text>
</comment>